<sequence length="127" mass="13712">MPKHAQNIIHPQQFQLDRGITHSPWYIRQTIYTITGIIALTVTAFGIASPDQVDTWLQNTSGITATIASTLAAITTGEHSDYRPTPAQPPQETQPTPHTTAPPRPTPTTPQGATPGHPSPNPQQPPQ</sequence>
<keyword evidence="3" id="KW-1185">Reference proteome</keyword>
<proteinExistence type="predicted"/>
<feature type="compositionally biased region" description="Pro residues" evidence="1">
    <location>
        <begin position="117"/>
        <end position="127"/>
    </location>
</feature>
<evidence type="ECO:0000256" key="1">
    <source>
        <dbReference type="SAM" id="MobiDB-lite"/>
    </source>
</evidence>
<dbReference type="Proteomes" id="UP001174347">
    <property type="component" value="Unassembled WGS sequence"/>
</dbReference>
<name>A0ABT8Q314_9CORY</name>
<organism evidence="2 3">
    <name type="scientific">Corynebacterium kefirresidentii</name>
    <dbReference type="NCBI Taxonomy" id="1979527"/>
    <lineage>
        <taxon>Bacteria</taxon>
        <taxon>Bacillati</taxon>
        <taxon>Actinomycetota</taxon>
        <taxon>Actinomycetes</taxon>
        <taxon>Mycobacteriales</taxon>
        <taxon>Corynebacteriaceae</taxon>
        <taxon>Corynebacterium</taxon>
    </lineage>
</organism>
<reference evidence="2" key="1">
    <citation type="submission" date="2023-07" db="EMBL/GenBank/DDBJ databases">
        <title>Insights into the diversity of cutaneous corynebacteria.</title>
        <authorList>
            <person name="Bruggemann H."/>
            <person name="Poehlein A."/>
        </authorList>
    </citation>
    <scope>NUCLEOTIDE SEQUENCE</scope>
    <source>
        <strain evidence="2">P7_F1</strain>
    </source>
</reference>
<evidence type="ECO:0000313" key="3">
    <source>
        <dbReference type="Proteomes" id="UP001174347"/>
    </source>
</evidence>
<accession>A0ABT8Q314</accession>
<gene>
    <name evidence="2" type="ORF">Q0N36_03760</name>
</gene>
<dbReference type="RefSeq" id="WP_023021068.1">
    <property type="nucleotide sequence ID" value="NZ_CP175769.1"/>
</dbReference>
<comment type="caution">
    <text evidence="2">The sequence shown here is derived from an EMBL/GenBank/DDBJ whole genome shotgun (WGS) entry which is preliminary data.</text>
</comment>
<evidence type="ECO:0000313" key="2">
    <source>
        <dbReference type="EMBL" id="MDN8619701.1"/>
    </source>
</evidence>
<feature type="region of interest" description="Disordered" evidence="1">
    <location>
        <begin position="75"/>
        <end position="127"/>
    </location>
</feature>
<protein>
    <submittedName>
        <fullName evidence="2">Uncharacterized protein</fullName>
    </submittedName>
</protein>
<feature type="compositionally biased region" description="Low complexity" evidence="1">
    <location>
        <begin position="90"/>
        <end position="99"/>
    </location>
</feature>
<dbReference type="EMBL" id="JAUKFM010000002">
    <property type="protein sequence ID" value="MDN8619701.1"/>
    <property type="molecule type" value="Genomic_DNA"/>
</dbReference>